<organism evidence="9 10">
    <name type="scientific">Allomyces macrogynus (strain ATCC 38327)</name>
    <name type="common">Allomyces javanicus var. macrogynus</name>
    <dbReference type="NCBI Taxonomy" id="578462"/>
    <lineage>
        <taxon>Eukaryota</taxon>
        <taxon>Fungi</taxon>
        <taxon>Fungi incertae sedis</taxon>
        <taxon>Blastocladiomycota</taxon>
        <taxon>Blastocladiomycetes</taxon>
        <taxon>Blastocladiales</taxon>
        <taxon>Blastocladiaceae</taxon>
        <taxon>Allomyces</taxon>
    </lineage>
</organism>
<accession>A0A0L0S189</accession>
<reference evidence="10" key="2">
    <citation type="submission" date="2009-11" db="EMBL/GenBank/DDBJ databases">
        <title>The Genome Sequence of Allomyces macrogynus strain ATCC 38327.</title>
        <authorList>
            <consortium name="The Broad Institute Genome Sequencing Platform"/>
            <person name="Russ C."/>
            <person name="Cuomo C."/>
            <person name="Shea T."/>
            <person name="Young S.K."/>
            <person name="Zeng Q."/>
            <person name="Koehrsen M."/>
            <person name="Haas B."/>
            <person name="Borodovsky M."/>
            <person name="Guigo R."/>
            <person name="Alvarado L."/>
            <person name="Berlin A."/>
            <person name="Borenstein D."/>
            <person name="Chen Z."/>
            <person name="Engels R."/>
            <person name="Freedman E."/>
            <person name="Gellesch M."/>
            <person name="Goldberg J."/>
            <person name="Griggs A."/>
            <person name="Gujja S."/>
            <person name="Heiman D."/>
            <person name="Hepburn T."/>
            <person name="Howarth C."/>
            <person name="Jen D."/>
            <person name="Larson L."/>
            <person name="Lewis B."/>
            <person name="Mehta T."/>
            <person name="Park D."/>
            <person name="Pearson M."/>
            <person name="Roberts A."/>
            <person name="Saif S."/>
            <person name="Shenoy N."/>
            <person name="Sisk P."/>
            <person name="Stolte C."/>
            <person name="Sykes S."/>
            <person name="Walk T."/>
            <person name="White J."/>
            <person name="Yandava C."/>
            <person name="Burger G."/>
            <person name="Gray M.W."/>
            <person name="Holland P.W.H."/>
            <person name="King N."/>
            <person name="Lang F.B.F."/>
            <person name="Roger A.J."/>
            <person name="Ruiz-Trillo I."/>
            <person name="Lander E."/>
            <person name="Nusbaum C."/>
        </authorList>
    </citation>
    <scope>NUCLEOTIDE SEQUENCE [LARGE SCALE GENOMIC DNA]</scope>
    <source>
        <strain evidence="10">ATCC 38327</strain>
    </source>
</reference>
<gene>
    <name evidence="9" type="ORF">AMAG_17898</name>
</gene>
<dbReference type="VEuPathDB" id="FungiDB:AMAG_17898"/>
<evidence type="ECO:0000313" key="9">
    <source>
        <dbReference type="EMBL" id="KNE56313.1"/>
    </source>
</evidence>
<evidence type="ECO:0000256" key="4">
    <source>
        <dbReference type="ARBA" id="ARBA00022692"/>
    </source>
</evidence>
<dbReference type="Pfam" id="PF03901">
    <property type="entry name" value="Glyco_transf_22"/>
    <property type="match status" value="1"/>
</dbReference>
<evidence type="ECO:0000256" key="8">
    <source>
        <dbReference type="SAM" id="Phobius"/>
    </source>
</evidence>
<reference evidence="9 10" key="1">
    <citation type="submission" date="2009-11" db="EMBL/GenBank/DDBJ databases">
        <title>Annotation of Allomyces macrogynus ATCC 38327.</title>
        <authorList>
            <consortium name="The Broad Institute Genome Sequencing Platform"/>
            <person name="Russ C."/>
            <person name="Cuomo C."/>
            <person name="Burger G."/>
            <person name="Gray M.W."/>
            <person name="Holland P.W.H."/>
            <person name="King N."/>
            <person name="Lang F.B.F."/>
            <person name="Roger A.J."/>
            <person name="Ruiz-Trillo I."/>
            <person name="Young S.K."/>
            <person name="Zeng Q."/>
            <person name="Gargeya S."/>
            <person name="Fitzgerald M."/>
            <person name="Haas B."/>
            <person name="Abouelleil A."/>
            <person name="Alvarado L."/>
            <person name="Arachchi H.M."/>
            <person name="Berlin A."/>
            <person name="Chapman S.B."/>
            <person name="Gearin G."/>
            <person name="Goldberg J."/>
            <person name="Griggs A."/>
            <person name="Gujja S."/>
            <person name="Hansen M."/>
            <person name="Heiman D."/>
            <person name="Howarth C."/>
            <person name="Larimer J."/>
            <person name="Lui A."/>
            <person name="MacDonald P.J.P."/>
            <person name="McCowen C."/>
            <person name="Montmayeur A."/>
            <person name="Murphy C."/>
            <person name="Neiman D."/>
            <person name="Pearson M."/>
            <person name="Priest M."/>
            <person name="Roberts A."/>
            <person name="Saif S."/>
            <person name="Shea T."/>
            <person name="Sisk P."/>
            <person name="Stolte C."/>
            <person name="Sykes S."/>
            <person name="Wortman J."/>
            <person name="Nusbaum C."/>
            <person name="Birren B."/>
        </authorList>
    </citation>
    <scope>NUCLEOTIDE SEQUENCE [LARGE SCALE GENOMIC DNA]</scope>
    <source>
        <strain evidence="9 10">ATCC 38327</strain>
    </source>
</reference>
<dbReference type="OrthoDB" id="416834at2759"/>
<evidence type="ECO:0000256" key="3">
    <source>
        <dbReference type="ARBA" id="ARBA00022679"/>
    </source>
</evidence>
<evidence type="ECO:0000256" key="7">
    <source>
        <dbReference type="ARBA" id="ARBA00023136"/>
    </source>
</evidence>
<dbReference type="EMBL" id="GG745330">
    <property type="protein sequence ID" value="KNE56313.1"/>
    <property type="molecule type" value="Genomic_DNA"/>
</dbReference>
<evidence type="ECO:0000313" key="10">
    <source>
        <dbReference type="Proteomes" id="UP000054350"/>
    </source>
</evidence>
<keyword evidence="10" id="KW-1185">Reference proteome</keyword>
<proteinExistence type="predicted"/>
<evidence type="ECO:0000256" key="1">
    <source>
        <dbReference type="ARBA" id="ARBA00004477"/>
    </source>
</evidence>
<keyword evidence="6 8" id="KW-1133">Transmembrane helix</keyword>
<dbReference type="Proteomes" id="UP000054350">
    <property type="component" value="Unassembled WGS sequence"/>
</dbReference>
<keyword evidence="3" id="KW-0808">Transferase</keyword>
<keyword evidence="5" id="KW-0256">Endoplasmic reticulum</keyword>
<dbReference type="GO" id="GO:0016757">
    <property type="term" value="F:glycosyltransferase activity"/>
    <property type="evidence" value="ECO:0007669"/>
    <property type="project" value="UniProtKB-KW"/>
</dbReference>
<protein>
    <submittedName>
        <fullName evidence="9">Uncharacterized protein</fullName>
    </submittedName>
</protein>
<feature type="transmembrane region" description="Helical" evidence="8">
    <location>
        <begin position="34"/>
        <end position="52"/>
    </location>
</feature>
<name>A0A0L0S189_ALLM3</name>
<evidence type="ECO:0000256" key="6">
    <source>
        <dbReference type="ARBA" id="ARBA00022989"/>
    </source>
</evidence>
<evidence type="ECO:0000256" key="5">
    <source>
        <dbReference type="ARBA" id="ARBA00022824"/>
    </source>
</evidence>
<evidence type="ECO:0000256" key="2">
    <source>
        <dbReference type="ARBA" id="ARBA00022676"/>
    </source>
</evidence>
<dbReference type="InterPro" id="IPR005599">
    <property type="entry name" value="GPI_mannosylTrfase"/>
</dbReference>
<keyword evidence="7 8" id="KW-0472">Membrane</keyword>
<dbReference type="STRING" id="578462.A0A0L0S189"/>
<dbReference type="AlphaFoldDB" id="A0A0L0S189"/>
<keyword evidence="2" id="KW-0328">Glycosyltransferase</keyword>
<dbReference type="GO" id="GO:0005789">
    <property type="term" value="C:endoplasmic reticulum membrane"/>
    <property type="evidence" value="ECO:0007669"/>
    <property type="project" value="UniProtKB-SubCell"/>
</dbReference>
<keyword evidence="4 8" id="KW-0812">Transmembrane</keyword>
<sequence length="194" mass="20921">MALAVLNNDTLACPLVHPPAGILVRAAHRRLTRFSIMATLAVTSFVLAIYTARVHQCGVINVMYYLRAQIAVKPDTRSINFLMPWHSTPLDSYLGRNVRTGWLTCEPSVFMDAAARIESSLKEWNWRDRWASTALVASMVAGIAGVPAGAAAGDAPASHVVVFDDLYRVHNVIIASALVSSTRTGTTTRGGAAM</sequence>
<comment type="subcellular location">
    <subcellularLocation>
        <location evidence="1">Endoplasmic reticulum membrane</location>
        <topology evidence="1">Multi-pass membrane protein</topology>
    </subcellularLocation>
</comment>